<feature type="transmembrane region" description="Helical" evidence="7">
    <location>
        <begin position="175"/>
        <end position="196"/>
    </location>
</feature>
<evidence type="ECO:0000313" key="10">
    <source>
        <dbReference type="Proteomes" id="UP001291309"/>
    </source>
</evidence>
<feature type="transmembrane region" description="Helical" evidence="7">
    <location>
        <begin position="267"/>
        <end position="285"/>
    </location>
</feature>
<evidence type="ECO:0000256" key="6">
    <source>
        <dbReference type="SAM" id="MobiDB-lite"/>
    </source>
</evidence>
<sequence length="442" mass="46598">MSSRSPSLLSVLSSPRVWLMLALGFASGLPLYLTGSTLAAWMTNEGVSLKTIGIFGLVGTPYVFKFAWAPLMDRYVPPFLGRRRGWLVVTQVLLALTLVAMGQVNPRTDALAMACLAVLVAFLSASQDIAADAYRTDLLSEEERAFGVSVFTLGYRVGMVIAMSVALILSDVIGWKYTYPVMGLFLAVGVVAAVLGPEPTASRPPRTLPEAVVKPFVEYLKRGWPAVLALVFIVAFRVGDAVAFRMTTPFVLKLGFTNTELGLISKLPGMLGSIGGALVGGLLITKLGMRRGLFLFGSAQALTNLLYVALAARGKDPFFLAFTVGADNFCGGMGSAAITVFITALCNKNFSATQYALLSSLSAVPMQLLGAFSGYLAEALGWSSFYVATTLAMTPALVLLALMPRDMGQPPQPQAATEQATPPTVAPEAAAELASAAKKGAG</sequence>
<feature type="domain" description="Major facilitator superfamily (MFS) profile" evidence="8">
    <location>
        <begin position="16"/>
        <end position="407"/>
    </location>
</feature>
<feature type="transmembrane region" description="Helical" evidence="7">
    <location>
        <begin position="383"/>
        <end position="402"/>
    </location>
</feature>
<keyword evidence="4 7" id="KW-1133">Transmembrane helix</keyword>
<feature type="transmembrane region" description="Helical" evidence="7">
    <location>
        <begin position="224"/>
        <end position="247"/>
    </location>
</feature>
<dbReference type="PROSITE" id="PS50850">
    <property type="entry name" value="MFS"/>
    <property type="match status" value="1"/>
</dbReference>
<dbReference type="InterPro" id="IPR011701">
    <property type="entry name" value="MFS"/>
</dbReference>
<dbReference type="InterPro" id="IPR036259">
    <property type="entry name" value="MFS_trans_sf"/>
</dbReference>
<dbReference type="SUPFAM" id="SSF103473">
    <property type="entry name" value="MFS general substrate transporter"/>
    <property type="match status" value="1"/>
</dbReference>
<dbReference type="Gene3D" id="1.20.1250.20">
    <property type="entry name" value="MFS general substrate transporter like domains"/>
    <property type="match status" value="1"/>
</dbReference>
<dbReference type="CDD" id="cd17486">
    <property type="entry name" value="MFS_AmpG_like"/>
    <property type="match status" value="1"/>
</dbReference>
<reference evidence="9 10" key="1">
    <citation type="submission" date="2023-12" db="EMBL/GenBank/DDBJ databases">
        <title>the genome sequence of Hyalangium sp. s54d21.</title>
        <authorList>
            <person name="Zhang X."/>
        </authorList>
    </citation>
    <scope>NUCLEOTIDE SEQUENCE [LARGE SCALE GENOMIC DNA]</scope>
    <source>
        <strain evidence="10">s54d21</strain>
    </source>
</reference>
<evidence type="ECO:0000313" key="9">
    <source>
        <dbReference type="EMBL" id="MDY7227337.1"/>
    </source>
</evidence>
<evidence type="ECO:0000256" key="2">
    <source>
        <dbReference type="ARBA" id="ARBA00022448"/>
    </source>
</evidence>
<feature type="region of interest" description="Disordered" evidence="6">
    <location>
        <begin position="409"/>
        <end position="428"/>
    </location>
</feature>
<dbReference type="EMBL" id="JAXIVS010000004">
    <property type="protein sequence ID" value="MDY7227337.1"/>
    <property type="molecule type" value="Genomic_DNA"/>
</dbReference>
<feature type="transmembrane region" description="Helical" evidence="7">
    <location>
        <begin position="318"/>
        <end position="343"/>
    </location>
</feature>
<dbReference type="PANTHER" id="PTHR12778:SF10">
    <property type="entry name" value="MAJOR FACILITATOR SUPERFAMILY DOMAIN-CONTAINING PROTEIN 3"/>
    <property type="match status" value="1"/>
</dbReference>
<feature type="compositionally biased region" description="Low complexity" evidence="6">
    <location>
        <begin position="414"/>
        <end position="428"/>
    </location>
</feature>
<proteinExistence type="predicted"/>
<evidence type="ECO:0000259" key="8">
    <source>
        <dbReference type="PROSITE" id="PS50850"/>
    </source>
</evidence>
<evidence type="ECO:0000256" key="1">
    <source>
        <dbReference type="ARBA" id="ARBA00004141"/>
    </source>
</evidence>
<keyword evidence="2" id="KW-0813">Transport</keyword>
<dbReference type="NCBIfam" id="TIGR00901">
    <property type="entry name" value="2A0125"/>
    <property type="match status" value="1"/>
</dbReference>
<feature type="transmembrane region" description="Helical" evidence="7">
    <location>
        <begin position="85"/>
        <end position="104"/>
    </location>
</feature>
<gene>
    <name evidence="9" type="ORF">SYV04_13075</name>
</gene>
<organism evidence="9 10">
    <name type="scientific">Hyalangium rubrum</name>
    <dbReference type="NCBI Taxonomy" id="3103134"/>
    <lineage>
        <taxon>Bacteria</taxon>
        <taxon>Pseudomonadati</taxon>
        <taxon>Myxococcota</taxon>
        <taxon>Myxococcia</taxon>
        <taxon>Myxococcales</taxon>
        <taxon>Cystobacterineae</taxon>
        <taxon>Archangiaceae</taxon>
        <taxon>Hyalangium</taxon>
    </lineage>
</organism>
<feature type="transmembrane region" description="Helical" evidence="7">
    <location>
        <begin position="47"/>
        <end position="64"/>
    </location>
</feature>
<feature type="transmembrane region" description="Helical" evidence="7">
    <location>
        <begin position="21"/>
        <end position="41"/>
    </location>
</feature>
<evidence type="ECO:0000256" key="5">
    <source>
        <dbReference type="ARBA" id="ARBA00023136"/>
    </source>
</evidence>
<feature type="transmembrane region" description="Helical" evidence="7">
    <location>
        <begin position="292"/>
        <end position="312"/>
    </location>
</feature>
<evidence type="ECO:0000256" key="3">
    <source>
        <dbReference type="ARBA" id="ARBA00022692"/>
    </source>
</evidence>
<dbReference type="Proteomes" id="UP001291309">
    <property type="component" value="Unassembled WGS sequence"/>
</dbReference>
<dbReference type="RefSeq" id="WP_321546064.1">
    <property type="nucleotide sequence ID" value="NZ_JAXIVS010000004.1"/>
</dbReference>
<evidence type="ECO:0000256" key="7">
    <source>
        <dbReference type="SAM" id="Phobius"/>
    </source>
</evidence>
<feature type="transmembrane region" description="Helical" evidence="7">
    <location>
        <begin position="110"/>
        <end position="134"/>
    </location>
</feature>
<dbReference type="InterPro" id="IPR004752">
    <property type="entry name" value="AmpG_permease/AT-1"/>
</dbReference>
<feature type="transmembrane region" description="Helical" evidence="7">
    <location>
        <begin position="355"/>
        <end position="377"/>
    </location>
</feature>
<comment type="caution">
    <text evidence="9">The sequence shown here is derived from an EMBL/GenBank/DDBJ whole genome shotgun (WGS) entry which is preliminary data.</text>
</comment>
<feature type="transmembrane region" description="Helical" evidence="7">
    <location>
        <begin position="146"/>
        <end position="169"/>
    </location>
</feature>
<dbReference type="InterPro" id="IPR020846">
    <property type="entry name" value="MFS_dom"/>
</dbReference>
<keyword evidence="5 7" id="KW-0472">Membrane</keyword>
<keyword evidence="3 7" id="KW-0812">Transmembrane</keyword>
<dbReference type="Pfam" id="PF07690">
    <property type="entry name" value="MFS_1"/>
    <property type="match status" value="1"/>
</dbReference>
<comment type="subcellular location">
    <subcellularLocation>
        <location evidence="1">Membrane</location>
        <topology evidence="1">Multi-pass membrane protein</topology>
    </subcellularLocation>
</comment>
<protein>
    <submittedName>
        <fullName evidence="9">AmpG family muropeptide MFS transporter</fullName>
    </submittedName>
</protein>
<keyword evidence="10" id="KW-1185">Reference proteome</keyword>
<evidence type="ECO:0000256" key="4">
    <source>
        <dbReference type="ARBA" id="ARBA00022989"/>
    </source>
</evidence>
<name>A0ABU5H3H1_9BACT</name>
<dbReference type="PANTHER" id="PTHR12778">
    <property type="entry name" value="SOLUTE CARRIER FAMILY 33 ACETYL-COA TRANSPORTER -RELATED"/>
    <property type="match status" value="1"/>
</dbReference>
<accession>A0ABU5H3H1</accession>